<dbReference type="InterPro" id="IPR011047">
    <property type="entry name" value="Quinoprotein_ADH-like_sf"/>
</dbReference>
<organism evidence="1 2">
    <name type="scientific">Leptospirillum ferrodiazotrophum</name>
    <dbReference type="NCBI Taxonomy" id="412449"/>
    <lineage>
        <taxon>Bacteria</taxon>
        <taxon>Pseudomonadati</taxon>
        <taxon>Nitrospirota</taxon>
        <taxon>Nitrospiria</taxon>
        <taxon>Nitrospirales</taxon>
        <taxon>Nitrospiraceae</taxon>
        <taxon>Leptospirillum</taxon>
    </lineage>
</organism>
<dbReference type="EMBL" id="GG693859">
    <property type="protein sequence ID" value="EES53590.1"/>
    <property type="molecule type" value="Genomic_DNA"/>
</dbReference>
<proteinExistence type="predicted"/>
<protein>
    <recommendedName>
        <fullName evidence="3">NHL repeat containing protein</fullName>
    </recommendedName>
</protein>
<evidence type="ECO:0000313" key="1">
    <source>
        <dbReference type="EMBL" id="EES53590.1"/>
    </source>
</evidence>
<gene>
    <name evidence="1" type="ORF">UBAL3_74420047</name>
</gene>
<reference evidence="1 2" key="1">
    <citation type="journal article" date="2009" name="Appl. Environ. Microbiol.">
        <title>Community genomic and proteomic analyses of chemoautotrophic iron-oxidizing "Leptospirillum rubarum" (Group II) and "Leptospirillum ferrodiazotrophum" (Group III) bacteria in acid mine drainage biofilms.</title>
        <authorList>
            <person name="Goltsman D.S."/>
            <person name="Denef V.J."/>
            <person name="Singer S.W."/>
            <person name="VerBerkmoes N.C."/>
            <person name="Lefsrud M."/>
            <person name="Mueller R.S."/>
            <person name="Dick G.J."/>
            <person name="Sun C.L."/>
            <person name="Wheeler K.E."/>
            <person name="Zemla A."/>
            <person name="Baker B.J."/>
            <person name="Hauser L."/>
            <person name="Land M."/>
            <person name="Shah M.B."/>
            <person name="Thelen M.P."/>
            <person name="Hettich R.L."/>
            <person name="Banfield J.F."/>
        </authorList>
    </citation>
    <scope>NUCLEOTIDE SEQUENCE [LARGE SCALE GENOMIC DNA]</scope>
</reference>
<dbReference type="Proteomes" id="UP000009374">
    <property type="component" value="Unassembled WGS sequence"/>
</dbReference>
<sequence>MSPNSLKRATGALVLLLVLLSPSSGFGGSRSHRYYPSTSPQYSSQLEIEAVSLLFRNNNILVSDTRHTIVFINVSGLPENVPQIEGNTLSVGLSSGQAAVVAGNTHTAPLPLEVPLPALSVGIAPLSISESEGVLYIADGSGRIDALNLDNHTHDIIVIPDSKIRLNAGAHISKLLKRSPTLGKLLGMVTTLPLDPGKISVIAGGGRIPPTTVPVDALRARISPIGLSSDTEGIYMVGETGHILYLNNTPTPHEIPIREGASTRIVRVRPGEIFLVASRGEEHDLRPGTDPVPAISSTMNPTTIIASEGRIFTADQDGNIDMINLTTHPMTFPGAPGESAPRTLEPGMVLRIAGGGTHFVGFSPLPALDAMIRPHSLTYDSRGFLYIGDIEETSQAGRVLAINVSDKPLSLPLMRHGAFRKLSVSPGEIVAIAGNSRRRPLATTTPSPAGDAGIEPIQLSYRNGLLAIGNLLGSVDLVNLTFRNRRAFPNDVHASLLLPPGTILSLMGNGFGSSQKPSDEAN</sequence>
<keyword evidence="2" id="KW-1185">Reference proteome</keyword>
<dbReference type="SUPFAM" id="SSF50998">
    <property type="entry name" value="Quinoprotein alcohol dehydrogenase-like"/>
    <property type="match status" value="1"/>
</dbReference>
<evidence type="ECO:0008006" key="3">
    <source>
        <dbReference type="Google" id="ProtNLM"/>
    </source>
</evidence>
<name>C6HUX9_9BACT</name>
<accession>C6HUX9</accession>
<dbReference type="AlphaFoldDB" id="C6HUX9"/>
<evidence type="ECO:0000313" key="2">
    <source>
        <dbReference type="Proteomes" id="UP000009374"/>
    </source>
</evidence>